<dbReference type="InterPro" id="IPR029151">
    <property type="entry name" value="Sensor-like_sf"/>
</dbReference>
<dbReference type="CDD" id="cd12914">
    <property type="entry name" value="PDC1_DGC_like"/>
    <property type="match status" value="1"/>
</dbReference>
<dbReference type="Gene3D" id="1.10.287.950">
    <property type="entry name" value="Methyl-accepting chemotaxis protein"/>
    <property type="match status" value="1"/>
</dbReference>
<keyword evidence="4" id="KW-0472">Membrane</keyword>
<dbReference type="PROSITE" id="PS50111">
    <property type="entry name" value="CHEMOTAXIS_TRANSDUC_2"/>
    <property type="match status" value="1"/>
</dbReference>
<sequence length="682" mass="73700">MNRIKIGLKSIRRGLSNCRYEKGEHAVRQLMSSLVTRATGFIVVICSLAMLLTGWYFAAQTMSSLQSAAVDKNNKVAERVASDIGRYLQSKKNFITVAGAYQALRTMQPEAIRQYLETIQAYYGGNDPLFVARPDGSLVWSTQPLTMPSLAEAGYFKTALQGLTQISEPVAGPNQQLQLVGTTPVYGSGNQVEGVLGAHISLNTLYTMVEEVLAQNPGYAVIIVDHEQVPLFYQSDTAAVTERKVLPDDFYKKAVTEETGDTIGVFRGQEYLISYRPIANTPWLAIAAYPKELALTEAYTTVRHSIFVTAAITLVFVLLGFFAIRKTLLPLKKLQQAVERVAGGDLTHQLDNRNNDELGRVAGGFNQMTANLRQIVLSVKETAVLVLESSGQVGQAAGQAKSASSHVAESIVHIAGQMEQQSRDTETTEVLLHELVGVTRTVTESIQEVARSTEVCAAAALEGQSVIEQTTGTMDQIKLLADRTGKTVAGLVACTREIGQVTHIIKEIADQTNLLALNAAIEAARAGQAGRGFAVVAEEVRKLAEQSTQATGRIADIISRIHHEAEDAVSAMEQSRSYVDKGVVITQQSGVAFAKIVEDIEYVRSQAKTITQETDAQMLLCGQAIEAVTHITELAAGNTGSSQEIAAVSEQQAAAAHRITDAVDRLQGMAADLESMVRQFTV</sequence>
<keyword evidence="4" id="KW-0812">Transmembrane</keyword>
<dbReference type="Proteomes" id="UP000198847">
    <property type="component" value="Unassembled WGS sequence"/>
</dbReference>
<proteinExistence type="inferred from homology"/>
<name>A0A1H8TN54_9FIRM</name>
<dbReference type="AlphaFoldDB" id="A0A1H8TN54"/>
<gene>
    <name evidence="7" type="ORF">SAMN04490178_10732</name>
</gene>
<dbReference type="SMART" id="SM00283">
    <property type="entry name" value="MA"/>
    <property type="match status" value="1"/>
</dbReference>
<dbReference type="OrthoDB" id="1672031at2"/>
<comment type="similarity">
    <text evidence="2">Belongs to the methyl-accepting chemotaxis (MCP) protein family.</text>
</comment>
<evidence type="ECO:0000256" key="4">
    <source>
        <dbReference type="SAM" id="Phobius"/>
    </source>
</evidence>
<dbReference type="Gene3D" id="6.10.340.10">
    <property type="match status" value="1"/>
</dbReference>
<evidence type="ECO:0000259" key="6">
    <source>
        <dbReference type="PROSITE" id="PS50885"/>
    </source>
</evidence>
<dbReference type="Pfam" id="PF00672">
    <property type="entry name" value="HAMP"/>
    <property type="match status" value="1"/>
</dbReference>
<reference evidence="7 8" key="1">
    <citation type="submission" date="2016-10" db="EMBL/GenBank/DDBJ databases">
        <authorList>
            <person name="de Groot N.N."/>
        </authorList>
    </citation>
    <scope>NUCLEOTIDE SEQUENCE [LARGE SCALE GENOMIC DNA]</scope>
    <source>
        <strain evidence="7 8">DSM 13305</strain>
    </source>
</reference>
<feature type="transmembrane region" description="Helical" evidence="4">
    <location>
        <begin position="306"/>
        <end position="324"/>
    </location>
</feature>
<dbReference type="GO" id="GO:0007165">
    <property type="term" value="P:signal transduction"/>
    <property type="evidence" value="ECO:0007669"/>
    <property type="project" value="UniProtKB-KW"/>
</dbReference>
<dbReference type="InterPro" id="IPR004089">
    <property type="entry name" value="MCPsignal_dom"/>
</dbReference>
<dbReference type="CDD" id="cd11386">
    <property type="entry name" value="MCP_signal"/>
    <property type="match status" value="1"/>
</dbReference>
<feature type="domain" description="HAMP" evidence="6">
    <location>
        <begin position="325"/>
        <end position="377"/>
    </location>
</feature>
<keyword evidence="4" id="KW-1133">Transmembrane helix</keyword>
<accession>A0A1H8TN54</accession>
<dbReference type="SUPFAM" id="SSF58104">
    <property type="entry name" value="Methyl-accepting chemotaxis protein (MCP) signaling domain"/>
    <property type="match status" value="1"/>
</dbReference>
<dbReference type="GO" id="GO:0016020">
    <property type="term" value="C:membrane"/>
    <property type="evidence" value="ECO:0007669"/>
    <property type="project" value="InterPro"/>
</dbReference>
<keyword evidence="1 3" id="KW-0807">Transducer</keyword>
<dbReference type="CDD" id="cd06225">
    <property type="entry name" value="HAMP"/>
    <property type="match status" value="1"/>
</dbReference>
<dbReference type="EMBL" id="FODY01000007">
    <property type="protein sequence ID" value="SEO92266.1"/>
    <property type="molecule type" value="Genomic_DNA"/>
</dbReference>
<dbReference type="SUPFAM" id="SSF103190">
    <property type="entry name" value="Sensory domain-like"/>
    <property type="match status" value="1"/>
</dbReference>
<evidence type="ECO:0000256" key="3">
    <source>
        <dbReference type="PROSITE-ProRule" id="PRU00284"/>
    </source>
</evidence>
<dbReference type="Pfam" id="PF00015">
    <property type="entry name" value="MCPsignal"/>
    <property type="match status" value="1"/>
</dbReference>
<feature type="transmembrane region" description="Helical" evidence="4">
    <location>
        <begin position="38"/>
        <end position="58"/>
    </location>
</feature>
<dbReference type="InterPro" id="IPR003660">
    <property type="entry name" value="HAMP_dom"/>
</dbReference>
<evidence type="ECO:0000256" key="1">
    <source>
        <dbReference type="ARBA" id="ARBA00023224"/>
    </source>
</evidence>
<dbReference type="STRING" id="112903.SAMN04490178_10732"/>
<dbReference type="SMART" id="SM00304">
    <property type="entry name" value="HAMP"/>
    <property type="match status" value="1"/>
</dbReference>
<feature type="domain" description="Methyl-accepting transducer" evidence="5">
    <location>
        <begin position="396"/>
        <end position="667"/>
    </location>
</feature>
<dbReference type="PANTHER" id="PTHR32089">
    <property type="entry name" value="METHYL-ACCEPTING CHEMOTAXIS PROTEIN MCPB"/>
    <property type="match status" value="1"/>
</dbReference>
<keyword evidence="8" id="KW-1185">Reference proteome</keyword>
<evidence type="ECO:0000313" key="8">
    <source>
        <dbReference type="Proteomes" id="UP000198847"/>
    </source>
</evidence>
<dbReference type="CDD" id="cd18774">
    <property type="entry name" value="PDC2_HK_sensor"/>
    <property type="match status" value="1"/>
</dbReference>
<dbReference type="PANTHER" id="PTHR32089:SF112">
    <property type="entry name" value="LYSOZYME-LIKE PROTEIN-RELATED"/>
    <property type="match status" value="1"/>
</dbReference>
<evidence type="ECO:0000313" key="7">
    <source>
        <dbReference type="EMBL" id="SEO92266.1"/>
    </source>
</evidence>
<evidence type="ECO:0000259" key="5">
    <source>
        <dbReference type="PROSITE" id="PS50111"/>
    </source>
</evidence>
<organism evidence="7 8">
    <name type="scientific">Propionispora vibrioides</name>
    <dbReference type="NCBI Taxonomy" id="112903"/>
    <lineage>
        <taxon>Bacteria</taxon>
        <taxon>Bacillati</taxon>
        <taxon>Bacillota</taxon>
        <taxon>Negativicutes</taxon>
        <taxon>Selenomonadales</taxon>
        <taxon>Sporomusaceae</taxon>
        <taxon>Propionispora</taxon>
    </lineage>
</organism>
<dbReference type="PROSITE" id="PS50885">
    <property type="entry name" value="HAMP"/>
    <property type="match status" value="1"/>
</dbReference>
<protein>
    <submittedName>
        <fullName evidence="7">Methyl-accepting chemotaxis protein</fullName>
    </submittedName>
</protein>
<dbReference type="RefSeq" id="WP_091745402.1">
    <property type="nucleotide sequence ID" value="NZ_FODY01000007.1"/>
</dbReference>
<evidence type="ECO:0000256" key="2">
    <source>
        <dbReference type="ARBA" id="ARBA00029447"/>
    </source>
</evidence>
<dbReference type="Gene3D" id="3.30.450.20">
    <property type="entry name" value="PAS domain"/>
    <property type="match status" value="1"/>
</dbReference>